<dbReference type="Pfam" id="PF12796">
    <property type="entry name" value="Ank_2"/>
    <property type="match status" value="3"/>
</dbReference>
<reference evidence="5" key="1">
    <citation type="submission" date="2020-10" db="EMBL/GenBank/DDBJ databases">
        <authorList>
            <person name="Lu T."/>
            <person name="Wang Q."/>
            <person name="Han X."/>
        </authorList>
    </citation>
    <scope>NUCLEOTIDE SEQUENCE</scope>
    <source>
        <strain evidence="5">WQ 117</strain>
    </source>
</reference>
<dbReference type="PANTHER" id="PTHR24198:SF165">
    <property type="entry name" value="ANKYRIN REPEAT-CONTAINING PROTEIN-RELATED"/>
    <property type="match status" value="1"/>
</dbReference>
<protein>
    <submittedName>
        <fullName evidence="5">Ankyrin repeat domain-containing protein</fullName>
    </submittedName>
</protein>
<gene>
    <name evidence="5" type="ORF">IM532_06085</name>
</gene>
<dbReference type="EMBL" id="JADGIK010000003">
    <property type="protein sequence ID" value="MBF0597015.1"/>
    <property type="molecule type" value="Genomic_DNA"/>
</dbReference>
<dbReference type="AlphaFoldDB" id="A0A8J7FNC3"/>
<evidence type="ECO:0000313" key="5">
    <source>
        <dbReference type="EMBL" id="MBF0597015.1"/>
    </source>
</evidence>
<evidence type="ECO:0000256" key="1">
    <source>
        <dbReference type="ARBA" id="ARBA00022737"/>
    </source>
</evidence>
<dbReference type="Gene3D" id="1.25.40.20">
    <property type="entry name" value="Ankyrin repeat-containing domain"/>
    <property type="match status" value="3"/>
</dbReference>
<feature type="repeat" description="ANK" evidence="3">
    <location>
        <begin position="257"/>
        <end position="289"/>
    </location>
</feature>
<evidence type="ECO:0000313" key="6">
    <source>
        <dbReference type="Proteomes" id="UP000608754"/>
    </source>
</evidence>
<comment type="caution">
    <text evidence="5">The sequence shown here is derived from an EMBL/GenBank/DDBJ whole genome shotgun (WGS) entry which is preliminary data.</text>
</comment>
<dbReference type="SUPFAM" id="SSF48403">
    <property type="entry name" value="Ankyrin repeat"/>
    <property type="match status" value="2"/>
</dbReference>
<keyword evidence="4" id="KW-0732">Signal</keyword>
<organism evidence="5 6">
    <name type="scientific">Faecalibacter rhinopitheci</name>
    <dbReference type="NCBI Taxonomy" id="2779678"/>
    <lineage>
        <taxon>Bacteria</taxon>
        <taxon>Pseudomonadati</taxon>
        <taxon>Bacteroidota</taxon>
        <taxon>Flavobacteriia</taxon>
        <taxon>Flavobacteriales</taxon>
        <taxon>Weeksellaceae</taxon>
        <taxon>Faecalibacter</taxon>
    </lineage>
</organism>
<proteinExistence type="predicted"/>
<dbReference type="InterPro" id="IPR002110">
    <property type="entry name" value="Ankyrin_rpt"/>
</dbReference>
<feature type="repeat" description="ANK" evidence="3">
    <location>
        <begin position="395"/>
        <end position="427"/>
    </location>
</feature>
<feature type="repeat" description="ANK" evidence="3">
    <location>
        <begin position="323"/>
        <end position="355"/>
    </location>
</feature>
<feature type="repeat" description="ANK" evidence="3">
    <location>
        <begin position="89"/>
        <end position="121"/>
    </location>
</feature>
<feature type="repeat" description="ANK" evidence="3">
    <location>
        <begin position="428"/>
        <end position="461"/>
    </location>
</feature>
<dbReference type="PROSITE" id="PS50088">
    <property type="entry name" value="ANK_REPEAT"/>
    <property type="match status" value="7"/>
</dbReference>
<evidence type="ECO:0000256" key="4">
    <source>
        <dbReference type="SAM" id="SignalP"/>
    </source>
</evidence>
<evidence type="ECO:0000256" key="2">
    <source>
        <dbReference type="ARBA" id="ARBA00023043"/>
    </source>
</evidence>
<dbReference type="PANTHER" id="PTHR24198">
    <property type="entry name" value="ANKYRIN REPEAT AND PROTEIN KINASE DOMAIN-CONTAINING PROTEIN"/>
    <property type="match status" value="1"/>
</dbReference>
<dbReference type="SMART" id="SM00248">
    <property type="entry name" value="ANK"/>
    <property type="match status" value="10"/>
</dbReference>
<sequence>MKKLFITVAVLVASFLQAQTNTLMDASFWKNNPTLENIKAEIANGNNPSFQNGGFFDPVVIAINNKANTEIIKFLIEQEGNSVDKKTHHSRIYLQWAAAAGNLELVNYLISKGSDVHYKDSHGDDVITYAASAGNKNLAVFDALIKAGANPKVKNEEGTNLIMAAIANDSDLSVTNYLISKGVSLTEKDQFGRTVADYSIKLGDLKIVDQLIAKGVKPTDQALFFATQGSRTKENGIEVFKSLIEKYKLNPKTLNLQGQSLVHALSRRGNLEIINYVLAKGADAKVVDKEGNTALMVASAGKNTDLINILLAKSNNINAVNSIGESALTKAVASGSSEIVTLLIDKGAKSEIVDKEGNNLAVHWFNSYKPKDETFAQKQQILTNAKVNFKATQHKGATLLHLAVDKGDVELVKKAIELGVDINAQDEDGNTALHKAALIAKDDQVLKNLVAAGTKKDLKTEFEETAYELAEQNEFLKKNNVSIDFLK</sequence>
<keyword evidence="2 3" id="KW-0040">ANK repeat</keyword>
<dbReference type="RefSeq" id="WP_194182563.1">
    <property type="nucleotide sequence ID" value="NZ_JADGIK010000003.1"/>
</dbReference>
<keyword evidence="1" id="KW-0677">Repeat</keyword>
<dbReference type="InterPro" id="IPR036770">
    <property type="entry name" value="Ankyrin_rpt-contain_sf"/>
</dbReference>
<dbReference type="PROSITE" id="PS50297">
    <property type="entry name" value="ANK_REP_REGION"/>
    <property type="match status" value="5"/>
</dbReference>
<dbReference type="Pfam" id="PF13637">
    <property type="entry name" value="Ank_4"/>
    <property type="match status" value="1"/>
</dbReference>
<dbReference type="Proteomes" id="UP000608754">
    <property type="component" value="Unassembled WGS sequence"/>
</dbReference>
<feature type="signal peptide" evidence="4">
    <location>
        <begin position="1"/>
        <end position="18"/>
    </location>
</feature>
<name>A0A8J7FNC3_9FLAO</name>
<feature type="chain" id="PRO_5035241397" evidence="4">
    <location>
        <begin position="19"/>
        <end position="487"/>
    </location>
</feature>
<accession>A0A8J7FNC3</accession>
<keyword evidence="6" id="KW-1185">Reference proteome</keyword>
<evidence type="ECO:0000256" key="3">
    <source>
        <dbReference type="PROSITE-ProRule" id="PRU00023"/>
    </source>
</evidence>
<feature type="repeat" description="ANK" evidence="3">
    <location>
        <begin position="290"/>
        <end position="322"/>
    </location>
</feature>
<feature type="repeat" description="ANK" evidence="3">
    <location>
        <begin position="122"/>
        <end position="156"/>
    </location>
</feature>